<protein>
    <submittedName>
        <fullName evidence="1">Uncharacterized protein</fullName>
    </submittedName>
</protein>
<gene>
    <name evidence="1" type="ORF">APY04_0786</name>
</gene>
<reference evidence="1 2" key="1">
    <citation type="submission" date="2015-10" db="EMBL/GenBank/DDBJ databases">
        <title>Transcriptomic analysis of a linuron degrading triple-species bacterial consortium.</title>
        <authorList>
            <person name="Albers P."/>
        </authorList>
    </citation>
    <scope>NUCLEOTIDE SEQUENCE [LARGE SCALE GENOMIC DNA]</scope>
    <source>
        <strain evidence="1 2">WDL6</strain>
    </source>
</reference>
<organism evidence="1 2">
    <name type="scientific">Hyphomicrobium sulfonivorans</name>
    <dbReference type="NCBI Taxonomy" id="121290"/>
    <lineage>
        <taxon>Bacteria</taxon>
        <taxon>Pseudomonadati</taxon>
        <taxon>Pseudomonadota</taxon>
        <taxon>Alphaproteobacteria</taxon>
        <taxon>Hyphomicrobiales</taxon>
        <taxon>Hyphomicrobiaceae</taxon>
        <taxon>Hyphomicrobium</taxon>
    </lineage>
</organism>
<dbReference type="AlphaFoldDB" id="A0A120CXB7"/>
<evidence type="ECO:0000313" key="2">
    <source>
        <dbReference type="Proteomes" id="UP000059074"/>
    </source>
</evidence>
<evidence type="ECO:0000313" key="1">
    <source>
        <dbReference type="EMBL" id="KWT70725.1"/>
    </source>
</evidence>
<name>A0A120CXB7_HYPSL</name>
<dbReference type="EMBL" id="LMTR01000028">
    <property type="protein sequence ID" value="KWT70725.1"/>
    <property type="molecule type" value="Genomic_DNA"/>
</dbReference>
<proteinExistence type="predicted"/>
<dbReference type="Proteomes" id="UP000059074">
    <property type="component" value="Unassembled WGS sequence"/>
</dbReference>
<comment type="caution">
    <text evidence="1">The sequence shown here is derived from an EMBL/GenBank/DDBJ whole genome shotgun (WGS) entry which is preliminary data.</text>
</comment>
<accession>A0A120CXB7</accession>
<dbReference type="RefSeq" id="WP_068459859.1">
    <property type="nucleotide sequence ID" value="NZ_LMTR01000028.1"/>
</dbReference>
<dbReference type="PATRIC" id="fig|121290.4.peg.3474"/>
<dbReference type="OrthoDB" id="9132854at2"/>
<dbReference type="STRING" id="121290.APY04_0786"/>
<keyword evidence="2" id="KW-1185">Reference proteome</keyword>
<sequence length="206" mass="23450">MPNSYTAGVQDGTVTDLSQYALLCARAFGALISMRDDRMDAPTPDLIEPGPCYAEALSEATARIDELKRMSPEDIEFASKRFHADALAAWEKRQQDKAEQRARYVAMLEKVRNWSPPTADHEPFKSFMVDQIEKSIEWDCREFPDPEPTTPTPKDWHIEQLVAASRRLAMCEGAHREEVERAESKTKWLTELRSSLDECADKEASK</sequence>